<dbReference type="Gene3D" id="3.40.50.150">
    <property type="entry name" value="Vaccinia Virus protein VP39"/>
    <property type="match status" value="1"/>
</dbReference>
<gene>
    <name evidence="2" type="ORF">UU55_C0007G0021</name>
</gene>
<evidence type="ECO:0000313" key="2">
    <source>
        <dbReference type="EMBL" id="KKS02976.1"/>
    </source>
</evidence>
<dbReference type="PANTHER" id="PTHR43591">
    <property type="entry name" value="METHYLTRANSFERASE"/>
    <property type="match status" value="1"/>
</dbReference>
<proteinExistence type="predicted"/>
<protein>
    <submittedName>
        <fullName evidence="2">Methyltransferase-like protein</fullName>
    </submittedName>
</protein>
<dbReference type="InterPro" id="IPR013216">
    <property type="entry name" value="Methyltransf_11"/>
</dbReference>
<dbReference type="GO" id="GO:0008757">
    <property type="term" value="F:S-adenosylmethionine-dependent methyltransferase activity"/>
    <property type="evidence" value="ECO:0007669"/>
    <property type="project" value="InterPro"/>
</dbReference>
<dbReference type="CDD" id="cd02440">
    <property type="entry name" value="AdoMet_MTases"/>
    <property type="match status" value="1"/>
</dbReference>
<dbReference type="PANTHER" id="PTHR43591:SF110">
    <property type="entry name" value="RHODANESE DOMAIN-CONTAINING PROTEIN"/>
    <property type="match status" value="1"/>
</dbReference>
<keyword evidence="2" id="KW-0808">Transferase</keyword>
<dbReference type="Pfam" id="PF08241">
    <property type="entry name" value="Methyltransf_11"/>
    <property type="match status" value="1"/>
</dbReference>
<dbReference type="AlphaFoldDB" id="A0A0G0Y0Q9"/>
<dbReference type="InterPro" id="IPR029063">
    <property type="entry name" value="SAM-dependent_MTases_sf"/>
</dbReference>
<sequence>MTGYFGEYLKVAPFSHALWRATEAEIISDLEITKPVLDIGCGFGEFGGIFYKTCVEIGLDKSQKDLDIAKNKGVYEKLVFADAVELPLENNTFSTCVSISTLEHINGADKVIKEVHRVLKNDGVFIFTVPTKEINNRLWGQKILRKAGLKRLANKYIKTYHKVFKHETIVTKEQWEKWLQEAGFKKIQVINTLSDKHLLAFETFLITGGASQILRKITGKRMVWNNPVRTKLMTKLYRLIKDKNENMLNASNVVFIATK</sequence>
<evidence type="ECO:0000259" key="1">
    <source>
        <dbReference type="Pfam" id="PF08241"/>
    </source>
</evidence>
<comment type="caution">
    <text evidence="2">The sequence shown here is derived from an EMBL/GenBank/DDBJ whole genome shotgun (WGS) entry which is preliminary data.</text>
</comment>
<dbReference type="Proteomes" id="UP000033947">
    <property type="component" value="Unassembled WGS sequence"/>
</dbReference>
<name>A0A0G0Y0Q9_UNCKA</name>
<reference evidence="2 3" key="1">
    <citation type="journal article" date="2015" name="Nature">
        <title>rRNA introns, odd ribosomes, and small enigmatic genomes across a large radiation of phyla.</title>
        <authorList>
            <person name="Brown C.T."/>
            <person name="Hug L.A."/>
            <person name="Thomas B.C."/>
            <person name="Sharon I."/>
            <person name="Castelle C.J."/>
            <person name="Singh A."/>
            <person name="Wilkins M.J."/>
            <person name="Williams K.H."/>
            <person name="Banfield J.F."/>
        </authorList>
    </citation>
    <scope>NUCLEOTIDE SEQUENCE [LARGE SCALE GENOMIC DNA]</scope>
</reference>
<organism evidence="2 3">
    <name type="scientific">candidate division WWE3 bacterium GW2011_GWC2_41_23</name>
    <dbReference type="NCBI Taxonomy" id="1619123"/>
    <lineage>
        <taxon>Bacteria</taxon>
        <taxon>Katanobacteria</taxon>
    </lineage>
</organism>
<dbReference type="SUPFAM" id="SSF53335">
    <property type="entry name" value="S-adenosyl-L-methionine-dependent methyltransferases"/>
    <property type="match status" value="1"/>
</dbReference>
<feature type="domain" description="Methyltransferase type 11" evidence="1">
    <location>
        <begin position="37"/>
        <end position="127"/>
    </location>
</feature>
<dbReference type="EMBL" id="LCBB01000007">
    <property type="protein sequence ID" value="KKS02976.1"/>
    <property type="molecule type" value="Genomic_DNA"/>
</dbReference>
<dbReference type="GO" id="GO:0032259">
    <property type="term" value="P:methylation"/>
    <property type="evidence" value="ECO:0007669"/>
    <property type="project" value="UniProtKB-KW"/>
</dbReference>
<accession>A0A0G0Y0Q9</accession>
<keyword evidence="2" id="KW-0489">Methyltransferase</keyword>
<evidence type="ECO:0000313" key="3">
    <source>
        <dbReference type="Proteomes" id="UP000033947"/>
    </source>
</evidence>